<evidence type="ECO:0000313" key="20">
    <source>
        <dbReference type="EMBL" id="KAF2719135.1"/>
    </source>
</evidence>
<dbReference type="Pfam" id="PF00271">
    <property type="entry name" value="Helicase_C"/>
    <property type="match status" value="1"/>
</dbReference>
<evidence type="ECO:0000256" key="13">
    <source>
        <dbReference type="SAM" id="MobiDB-lite"/>
    </source>
</evidence>
<keyword evidence="4" id="KW-0547">Nucleotide-binding</keyword>
<dbReference type="PROSITE" id="PS50137">
    <property type="entry name" value="DS_RBD"/>
    <property type="match status" value="1"/>
</dbReference>
<dbReference type="GO" id="GO:0004386">
    <property type="term" value="F:helicase activity"/>
    <property type="evidence" value="ECO:0007669"/>
    <property type="project" value="UniProtKB-KW"/>
</dbReference>
<keyword evidence="7" id="KW-0862">Zinc</keyword>
<dbReference type="PROSITE" id="PS51194">
    <property type="entry name" value="HELICASE_CTER"/>
    <property type="match status" value="1"/>
</dbReference>
<dbReference type="Pfam" id="PF03368">
    <property type="entry name" value="Dicer_dimer"/>
    <property type="match status" value="1"/>
</dbReference>
<feature type="domain" description="RNase III" evidence="15">
    <location>
        <begin position="1058"/>
        <end position="1173"/>
    </location>
</feature>
<keyword evidence="3" id="KW-0930">Antiviral protein</keyword>
<evidence type="ECO:0000259" key="16">
    <source>
        <dbReference type="PROSITE" id="PS50821"/>
    </source>
</evidence>
<evidence type="ECO:0000256" key="3">
    <source>
        <dbReference type="ARBA" id="ARBA00022721"/>
    </source>
</evidence>
<dbReference type="Gene3D" id="3.40.50.300">
    <property type="entry name" value="P-loop containing nucleotide triphosphate hydrolases"/>
    <property type="match status" value="2"/>
</dbReference>
<dbReference type="GO" id="GO:0005524">
    <property type="term" value="F:ATP binding"/>
    <property type="evidence" value="ECO:0007669"/>
    <property type="project" value="UniProtKB-KW"/>
</dbReference>
<dbReference type="SMART" id="SM00535">
    <property type="entry name" value="RIBOc"/>
    <property type="match status" value="2"/>
</dbReference>
<dbReference type="Pfam" id="PF00270">
    <property type="entry name" value="DEAD"/>
    <property type="match status" value="1"/>
</dbReference>
<feature type="domain" description="PAZ" evidence="16">
    <location>
        <begin position="862"/>
        <end position="988"/>
    </location>
</feature>
<feature type="domain" description="RNase III" evidence="15">
    <location>
        <begin position="1229"/>
        <end position="1379"/>
    </location>
</feature>
<dbReference type="PROSITE" id="PS50142">
    <property type="entry name" value="RNASE_3_2"/>
    <property type="match status" value="2"/>
</dbReference>
<dbReference type="SUPFAM" id="SSF52540">
    <property type="entry name" value="P-loop containing nucleoside triphosphate hydrolases"/>
    <property type="match status" value="1"/>
</dbReference>
<evidence type="ECO:0000256" key="8">
    <source>
        <dbReference type="ARBA" id="ARBA00022840"/>
    </source>
</evidence>
<keyword evidence="9 12" id="KW-0694">RNA-binding</keyword>
<evidence type="ECO:0000256" key="7">
    <source>
        <dbReference type="ARBA" id="ARBA00022833"/>
    </source>
</evidence>
<feature type="domain" description="Helicase C-terminal" evidence="18">
    <location>
        <begin position="423"/>
        <end position="606"/>
    </location>
</feature>
<evidence type="ECO:0000256" key="6">
    <source>
        <dbReference type="ARBA" id="ARBA00022806"/>
    </source>
</evidence>
<evidence type="ECO:0000256" key="4">
    <source>
        <dbReference type="ARBA" id="ARBA00022741"/>
    </source>
</evidence>
<accession>A0A9P4Q402</accession>
<feature type="compositionally biased region" description="Acidic residues" evidence="13">
    <location>
        <begin position="18"/>
        <end position="27"/>
    </location>
</feature>
<protein>
    <recommendedName>
        <fullName evidence="2">Dicer-like protein 1</fullName>
    </recommendedName>
</protein>
<dbReference type="Pfam" id="PF00636">
    <property type="entry name" value="Ribonuclease_3"/>
    <property type="match status" value="2"/>
</dbReference>
<dbReference type="PANTHER" id="PTHR14950:SF62">
    <property type="entry name" value="DICER-LIKE PROTEIN 1"/>
    <property type="match status" value="1"/>
</dbReference>
<dbReference type="EMBL" id="MU003815">
    <property type="protein sequence ID" value="KAF2719135.1"/>
    <property type="molecule type" value="Genomic_DNA"/>
</dbReference>
<dbReference type="CDD" id="cd18034">
    <property type="entry name" value="DEXHc_dicer"/>
    <property type="match status" value="1"/>
</dbReference>
<evidence type="ECO:0000256" key="1">
    <source>
        <dbReference type="ARBA" id="ARBA00001946"/>
    </source>
</evidence>
<keyword evidence="8" id="KW-0067">ATP-binding</keyword>
<dbReference type="PROSITE" id="PS51327">
    <property type="entry name" value="DICER_DSRBF"/>
    <property type="match status" value="1"/>
</dbReference>
<dbReference type="PROSITE" id="PS51192">
    <property type="entry name" value="HELICASE_ATP_BIND_1"/>
    <property type="match status" value="1"/>
</dbReference>
<dbReference type="PANTHER" id="PTHR14950">
    <property type="entry name" value="DICER-RELATED"/>
    <property type="match status" value="1"/>
</dbReference>
<dbReference type="PROSITE" id="PS50821">
    <property type="entry name" value="PAZ"/>
    <property type="match status" value="1"/>
</dbReference>
<dbReference type="SUPFAM" id="SSF69065">
    <property type="entry name" value="RNase III domain-like"/>
    <property type="match status" value="2"/>
</dbReference>
<evidence type="ECO:0000259" key="15">
    <source>
        <dbReference type="PROSITE" id="PS50142"/>
    </source>
</evidence>
<evidence type="ECO:0000259" key="17">
    <source>
        <dbReference type="PROSITE" id="PS51192"/>
    </source>
</evidence>
<dbReference type="InterPro" id="IPR056755">
    <property type="entry name" value="DSRM_2"/>
</dbReference>
<dbReference type="InterPro" id="IPR014720">
    <property type="entry name" value="dsRBD_dom"/>
</dbReference>
<proteinExistence type="inferred from homology"/>
<dbReference type="SMART" id="SM00490">
    <property type="entry name" value="HELICc"/>
    <property type="match status" value="1"/>
</dbReference>
<name>A0A9P4Q402_9PEZI</name>
<dbReference type="InterPro" id="IPR014001">
    <property type="entry name" value="Helicase_ATP-bd"/>
</dbReference>
<comment type="cofactor">
    <cofactor evidence="1">
        <name>Mg(2+)</name>
        <dbReference type="ChEBI" id="CHEBI:18420"/>
    </cofactor>
</comment>
<feature type="domain" description="DRBM" evidence="14">
    <location>
        <begin position="1410"/>
        <end position="1482"/>
    </location>
</feature>
<dbReference type="Pfam" id="PF24995">
    <property type="entry name" value="DSRM_2"/>
    <property type="match status" value="1"/>
</dbReference>
<dbReference type="GO" id="GO:0005634">
    <property type="term" value="C:nucleus"/>
    <property type="evidence" value="ECO:0007669"/>
    <property type="project" value="TreeGrafter"/>
</dbReference>
<dbReference type="InterPro" id="IPR005034">
    <property type="entry name" value="Dicer_dimerisation"/>
</dbReference>
<dbReference type="FunFam" id="3.40.50.300:FF:000628">
    <property type="entry name" value="Endoribonuclease Dicer"/>
    <property type="match status" value="1"/>
</dbReference>
<dbReference type="InterPro" id="IPR027417">
    <property type="entry name" value="P-loop_NTPase"/>
</dbReference>
<feature type="domain" description="Dicer dsRNA-binding fold" evidence="19">
    <location>
        <begin position="622"/>
        <end position="712"/>
    </location>
</feature>
<evidence type="ECO:0000256" key="12">
    <source>
        <dbReference type="PROSITE-ProRule" id="PRU00657"/>
    </source>
</evidence>
<evidence type="ECO:0000256" key="5">
    <source>
        <dbReference type="ARBA" id="ARBA00022801"/>
    </source>
</evidence>
<organism evidence="20 21">
    <name type="scientific">Polychaeton citri CBS 116435</name>
    <dbReference type="NCBI Taxonomy" id="1314669"/>
    <lineage>
        <taxon>Eukaryota</taxon>
        <taxon>Fungi</taxon>
        <taxon>Dikarya</taxon>
        <taxon>Ascomycota</taxon>
        <taxon>Pezizomycotina</taxon>
        <taxon>Dothideomycetes</taxon>
        <taxon>Dothideomycetidae</taxon>
        <taxon>Capnodiales</taxon>
        <taxon>Capnodiaceae</taxon>
        <taxon>Polychaeton</taxon>
    </lineage>
</organism>
<dbReference type="Gene3D" id="3.30.160.380">
    <property type="entry name" value="Dicer dimerisation domain"/>
    <property type="match status" value="1"/>
</dbReference>
<keyword evidence="6" id="KW-0347">Helicase</keyword>
<dbReference type="InterPro" id="IPR001650">
    <property type="entry name" value="Helicase_C-like"/>
</dbReference>
<evidence type="ECO:0000256" key="10">
    <source>
        <dbReference type="ARBA" id="ARBA00023118"/>
    </source>
</evidence>
<dbReference type="OrthoDB" id="416741at2759"/>
<dbReference type="GO" id="GO:0005737">
    <property type="term" value="C:cytoplasm"/>
    <property type="evidence" value="ECO:0007669"/>
    <property type="project" value="TreeGrafter"/>
</dbReference>
<dbReference type="InterPro" id="IPR011545">
    <property type="entry name" value="DEAD/DEAH_box_helicase_dom"/>
</dbReference>
<dbReference type="GO" id="GO:0004525">
    <property type="term" value="F:ribonuclease III activity"/>
    <property type="evidence" value="ECO:0007669"/>
    <property type="project" value="InterPro"/>
</dbReference>
<evidence type="ECO:0000259" key="14">
    <source>
        <dbReference type="PROSITE" id="PS50137"/>
    </source>
</evidence>
<keyword evidence="21" id="KW-1185">Reference proteome</keyword>
<dbReference type="SMART" id="SM00487">
    <property type="entry name" value="DEXDc"/>
    <property type="match status" value="1"/>
</dbReference>
<evidence type="ECO:0000313" key="21">
    <source>
        <dbReference type="Proteomes" id="UP000799441"/>
    </source>
</evidence>
<keyword evidence="10" id="KW-0051">Antiviral defense</keyword>
<dbReference type="InterPro" id="IPR003100">
    <property type="entry name" value="PAZ_dom"/>
</dbReference>
<gene>
    <name evidence="20" type="ORF">K431DRAFT_273303</name>
</gene>
<evidence type="ECO:0000256" key="2">
    <source>
        <dbReference type="ARBA" id="ARBA00020797"/>
    </source>
</evidence>
<feature type="region of interest" description="Disordered" evidence="13">
    <location>
        <begin position="1"/>
        <end position="40"/>
    </location>
</feature>
<reference evidence="20" key="1">
    <citation type="journal article" date="2020" name="Stud. Mycol.">
        <title>101 Dothideomycetes genomes: a test case for predicting lifestyles and emergence of pathogens.</title>
        <authorList>
            <person name="Haridas S."/>
            <person name="Albert R."/>
            <person name="Binder M."/>
            <person name="Bloem J."/>
            <person name="Labutti K."/>
            <person name="Salamov A."/>
            <person name="Andreopoulos B."/>
            <person name="Baker S."/>
            <person name="Barry K."/>
            <person name="Bills G."/>
            <person name="Bluhm B."/>
            <person name="Cannon C."/>
            <person name="Castanera R."/>
            <person name="Culley D."/>
            <person name="Daum C."/>
            <person name="Ezra D."/>
            <person name="Gonzalez J."/>
            <person name="Henrissat B."/>
            <person name="Kuo A."/>
            <person name="Liang C."/>
            <person name="Lipzen A."/>
            <person name="Lutzoni F."/>
            <person name="Magnuson J."/>
            <person name="Mondo S."/>
            <person name="Nolan M."/>
            <person name="Ohm R."/>
            <person name="Pangilinan J."/>
            <person name="Park H.-J."/>
            <person name="Ramirez L."/>
            <person name="Alfaro M."/>
            <person name="Sun H."/>
            <person name="Tritt A."/>
            <person name="Yoshinaga Y."/>
            <person name="Zwiers L.-H."/>
            <person name="Turgeon B."/>
            <person name="Goodwin S."/>
            <person name="Spatafora J."/>
            <person name="Crous P."/>
            <person name="Grigoriev I."/>
        </authorList>
    </citation>
    <scope>NUCLEOTIDE SEQUENCE</scope>
    <source>
        <strain evidence="20">CBS 116435</strain>
    </source>
</reference>
<dbReference type="PROSITE" id="PS00517">
    <property type="entry name" value="RNASE_3_1"/>
    <property type="match status" value="1"/>
</dbReference>
<keyword evidence="5" id="KW-0378">Hydrolase</keyword>
<evidence type="ECO:0000256" key="11">
    <source>
        <dbReference type="ARBA" id="ARBA00035116"/>
    </source>
</evidence>
<dbReference type="InterPro" id="IPR036389">
    <property type="entry name" value="RNase_III_sf"/>
</dbReference>
<dbReference type="GO" id="GO:0003723">
    <property type="term" value="F:RNA binding"/>
    <property type="evidence" value="ECO:0007669"/>
    <property type="project" value="UniProtKB-UniRule"/>
</dbReference>
<evidence type="ECO:0000259" key="19">
    <source>
        <dbReference type="PROSITE" id="PS51327"/>
    </source>
</evidence>
<dbReference type="Gene3D" id="1.10.1520.10">
    <property type="entry name" value="Ribonuclease III domain"/>
    <property type="match status" value="2"/>
</dbReference>
<comment type="similarity">
    <text evidence="11 12">Belongs to the helicase family. Dicer subfamily.</text>
</comment>
<comment type="caution">
    <text evidence="20">The sequence shown here is derived from an EMBL/GenBank/DDBJ whole genome shotgun (WGS) entry which is preliminary data.</text>
</comment>
<sequence length="1519" mass="172503">MAPFVEPKPTADEKEGLGSEDEDEDFDAQQPANADERRRAQRAYFDGWLTSDAGKDARASKARTRAGRTIQSAENGTLSLKALMAKQSPQIIENPRDYQVELFERAKTQNTIAVLDTGSGKTLIAVLLLRWMIDQELERRAAAEHEKISFFLVASVPLVFQQSSVLESNIDHPIIRVCGAMNCDTWSRERWVKHFAENKVVVCTAEILQQCLQHGFITMKQINLLIFDEAHHAKGNHVYARIMKDFYVPETNDANRPRIFGMTASPVDAKINVVKAAQGLESILHSRIATASNMTFDRTSRNLDERVRVYQEPPNAFNTLLAKDLIERFGDVQVLVKRFQQASQVAADLGVWCAEYYLLDVLSESRMRRYEIEIERRFHLKKDYGDMKTMQSEIASLKEAIEYADTQRSITDREVDHMNLSDKVRQLLALLEGEFLTPSETRCIVFVEARRTARMLDALCKRKMYPHLSSGFIVGTNNPELDEDNFSNRQQVLTLTRFRKGELNCLFATSVAEEGLDVTDCNVVIRFDMYRTMIQYIQSRGRARQRNSRFFHMLANGNLHHRQMLVDVKAQESEMRSFCRQMPEDRLITGNEDVLEGLMQSEKSLEVYVEPSTQAKLTYHNAMATLAIFVSAVPVDHNDPLHPTYIVASQGMQFIAEVVLPEQAPISSVFGRVCTKKLLAKCSAAFNACMELRKKGLIDQWLLPVYQKRLPAMRNALLAADLGKRNAYTMRTKPDAWALGRGTLPTQLWMTIIDFPDGLDRKHRPLALLTRARLMDFPAFPIYPSHGKISVVQTKAMELPLSSSETIVKKLAHFTFRVFNDVFSKRYEEIPEQLSYWLAPVISSHSVSSLSQQRIEAIIDWTTVEKTADLESFKWTTSVPSSDLVNKFIIDPWDGGRKFFSTSINSDLAPSDPVPQDCATHKWNANILDYSCSMYKNTRMKMTWTLQQPVIEAEKVVARRNMLAIPDLKEQKQRTRATLCPEPLRISTIPCDVAASCFAFPAVIHRLESHIIAMEACELVGITCEPATALSAVTKDSDNSGDHETQDRINFQPGMGKNYERLEFMGDCFLKTATTISTFIQNPNDSELEFHVKRMVLLCNKNLYEVAKALKTYEYIRSIAFSRRLWYPEGLTLLQGKGAKKTEKDNGFSRVLGQKTIADVSEALIGAAFFTHNRPGQWHENQWDDAIKAVTILVGNEGHRMLKWDDYRQAYTKPEYQLSAATASQRDLAAKITSEHDYTFNYPPLLRSAFTHGSQPRTWEDIPNYQRLEFLGDALLDLVSIAYLFYKYPDKDPQWLTEHKMAMVSNRFLGACCINVGFHRHLRFNSAALPTQIESYETELLEAKRVAGGKDYWTTVSDPPKCLPDIVESFVGALFIDSDFDWNQVQHFFDVHIKGFFEDMSIYDGYANDHPCTRLQNLLKTTYRCEAMMIMAKELPAVTEAEKEDIIAVVMVHNKVVAYSKGTSGRYAKARAAKDAAETIEGMSVYDFRVKYQCSCKVDEGTGTTASGQDVPMAASSNV</sequence>
<dbReference type="GO" id="GO:0030422">
    <property type="term" value="P:siRNA processing"/>
    <property type="evidence" value="ECO:0007669"/>
    <property type="project" value="TreeGrafter"/>
</dbReference>
<dbReference type="CDD" id="cd00593">
    <property type="entry name" value="RIBOc"/>
    <property type="match status" value="2"/>
</dbReference>
<feature type="domain" description="Helicase ATP-binding" evidence="17">
    <location>
        <begin position="102"/>
        <end position="284"/>
    </location>
</feature>
<dbReference type="InterPro" id="IPR000999">
    <property type="entry name" value="RNase_III_dom"/>
</dbReference>
<evidence type="ECO:0000256" key="9">
    <source>
        <dbReference type="ARBA" id="ARBA00022884"/>
    </source>
</evidence>
<dbReference type="InterPro" id="IPR038248">
    <property type="entry name" value="Dicer_dimer_sf"/>
</dbReference>
<dbReference type="Proteomes" id="UP000799441">
    <property type="component" value="Unassembled WGS sequence"/>
</dbReference>
<dbReference type="GO" id="GO:0051607">
    <property type="term" value="P:defense response to virus"/>
    <property type="evidence" value="ECO:0007669"/>
    <property type="project" value="UniProtKB-KW"/>
</dbReference>
<dbReference type="GO" id="GO:0050688">
    <property type="term" value="P:regulation of defense response to virus"/>
    <property type="evidence" value="ECO:0007669"/>
    <property type="project" value="UniProtKB-KW"/>
</dbReference>
<evidence type="ECO:0000259" key="18">
    <source>
        <dbReference type="PROSITE" id="PS51194"/>
    </source>
</evidence>